<dbReference type="PANTHER" id="PTHR43531:SF11">
    <property type="entry name" value="METHYL-ACCEPTING CHEMOTAXIS PROTEIN 3"/>
    <property type="match status" value="1"/>
</dbReference>
<dbReference type="InterPro" id="IPR051310">
    <property type="entry name" value="MCP_chemotaxis"/>
</dbReference>
<dbReference type="PANTHER" id="PTHR43531">
    <property type="entry name" value="PROTEIN ICFG"/>
    <property type="match status" value="1"/>
</dbReference>
<dbReference type="SUPFAM" id="SSF58104">
    <property type="entry name" value="Methyl-accepting chemotaxis protein (MCP) signaling domain"/>
    <property type="match status" value="1"/>
</dbReference>
<dbReference type="GO" id="GO:0006935">
    <property type="term" value="P:chemotaxis"/>
    <property type="evidence" value="ECO:0007669"/>
    <property type="project" value="UniProtKB-KW"/>
</dbReference>
<evidence type="ECO:0000256" key="1">
    <source>
        <dbReference type="ARBA" id="ARBA00022500"/>
    </source>
</evidence>
<organism evidence="6 7">
    <name type="scientific">Leptospira idonii</name>
    <dbReference type="NCBI Taxonomy" id="1193500"/>
    <lineage>
        <taxon>Bacteria</taxon>
        <taxon>Pseudomonadati</taxon>
        <taxon>Spirochaetota</taxon>
        <taxon>Spirochaetia</taxon>
        <taxon>Leptospirales</taxon>
        <taxon>Leptospiraceae</taxon>
        <taxon>Leptospira</taxon>
    </lineage>
</organism>
<keyword evidence="4" id="KW-1133">Transmembrane helix</keyword>
<dbReference type="EMBL" id="RQHW01000047">
    <property type="protein sequence ID" value="TGN18234.1"/>
    <property type="molecule type" value="Genomic_DNA"/>
</dbReference>
<dbReference type="AlphaFoldDB" id="A0A4R9LVH0"/>
<dbReference type="InterPro" id="IPR004089">
    <property type="entry name" value="MCPsignal_dom"/>
</dbReference>
<comment type="caution">
    <text evidence="6">The sequence shown here is derived from an EMBL/GenBank/DDBJ whole genome shotgun (WGS) entry which is preliminary data.</text>
</comment>
<keyword evidence="4" id="KW-0812">Transmembrane</keyword>
<reference evidence="6" key="1">
    <citation type="journal article" date="2019" name="PLoS Negl. Trop. Dis.">
        <title>Revisiting the worldwide diversity of Leptospira species in the environment.</title>
        <authorList>
            <person name="Vincent A.T."/>
            <person name="Schiettekatte O."/>
            <person name="Bourhy P."/>
            <person name="Veyrier F.J."/>
            <person name="Picardeau M."/>
        </authorList>
    </citation>
    <scope>NUCLEOTIDE SEQUENCE [LARGE SCALE GENOMIC DNA]</scope>
    <source>
        <strain evidence="6">201300427</strain>
    </source>
</reference>
<feature type="transmembrane region" description="Helical" evidence="4">
    <location>
        <begin position="108"/>
        <end position="130"/>
    </location>
</feature>
<dbReference type="GO" id="GO:0004888">
    <property type="term" value="F:transmembrane signaling receptor activity"/>
    <property type="evidence" value="ECO:0007669"/>
    <property type="project" value="TreeGrafter"/>
</dbReference>
<dbReference type="PROSITE" id="PS50111">
    <property type="entry name" value="CHEMOTAXIS_TRANSDUC_2"/>
    <property type="match status" value="1"/>
</dbReference>
<accession>A0A4R9LVH0</accession>
<evidence type="ECO:0000256" key="3">
    <source>
        <dbReference type="PROSITE-ProRule" id="PRU00284"/>
    </source>
</evidence>
<evidence type="ECO:0000256" key="4">
    <source>
        <dbReference type="SAM" id="Phobius"/>
    </source>
</evidence>
<evidence type="ECO:0000259" key="5">
    <source>
        <dbReference type="PROSITE" id="PS50111"/>
    </source>
</evidence>
<keyword evidence="7" id="KW-1185">Reference proteome</keyword>
<dbReference type="GO" id="GO:0007165">
    <property type="term" value="P:signal transduction"/>
    <property type="evidence" value="ECO:0007669"/>
    <property type="project" value="UniProtKB-KW"/>
</dbReference>
<feature type="transmembrane region" description="Helical" evidence="4">
    <location>
        <begin position="21"/>
        <end position="38"/>
    </location>
</feature>
<evidence type="ECO:0000313" key="7">
    <source>
        <dbReference type="Proteomes" id="UP000298058"/>
    </source>
</evidence>
<protein>
    <submittedName>
        <fullName evidence="6">Chemotaxis protein</fullName>
    </submittedName>
</protein>
<gene>
    <name evidence="6" type="ORF">EHS15_12545</name>
</gene>
<proteinExistence type="inferred from homology"/>
<dbReference type="GO" id="GO:0005886">
    <property type="term" value="C:plasma membrane"/>
    <property type="evidence" value="ECO:0007669"/>
    <property type="project" value="TreeGrafter"/>
</dbReference>
<dbReference type="Proteomes" id="UP000298058">
    <property type="component" value="Unassembled WGS sequence"/>
</dbReference>
<feature type="transmembrane region" description="Helical" evidence="4">
    <location>
        <begin position="76"/>
        <end position="96"/>
    </location>
</feature>
<feature type="transmembrane region" description="Helical" evidence="4">
    <location>
        <begin position="170"/>
        <end position="188"/>
    </location>
</feature>
<keyword evidence="3" id="KW-0807">Transducer</keyword>
<feature type="transmembrane region" description="Helical" evidence="4">
    <location>
        <begin position="44"/>
        <end position="64"/>
    </location>
</feature>
<feature type="transmembrane region" description="Helical" evidence="4">
    <location>
        <begin position="137"/>
        <end position="158"/>
    </location>
</feature>
<comment type="similarity">
    <text evidence="2">Belongs to the methyl-accepting chemotaxis (MCP) protein family.</text>
</comment>
<dbReference type="Gene3D" id="1.10.287.950">
    <property type="entry name" value="Methyl-accepting chemotaxis protein"/>
    <property type="match status" value="1"/>
</dbReference>
<keyword evidence="4" id="KW-0472">Membrane</keyword>
<dbReference type="SMART" id="SM00283">
    <property type="entry name" value="MA"/>
    <property type="match status" value="1"/>
</dbReference>
<sequence>MSDNNAQFREKGTLLANKVRIAFSTVMVSINIFALLTIPASDTMWVSILNTFLEASVLGYGIYLVYLSRQGRYSHWLALGMIILDMIIYSSVFLLIEVTSPSIEQKIAMANLPFFMMAMIFIVMYSGFMLSHRLTLVVGYMGVFFLAMMAFVPVLSGARIPFMAESPKDMSALLVGVNLIAFCMGVHITSSVVRFMAAATEAAANSAEDSEKKSEEAFKTQQRIQTEADSLNRNVALMQGSMDSLNSEIQTQVSSVEEISASVEELAASMDNASSFVKSQFGKIGELNRESEILNRILSEVRSATLSLEQTTEISRKYGTEVSGAMDLLSSNFIDIKESFQKVEDVNQILREIADRTNLLALNASIEAARAGEHGRGFAVVAQEVAKLADSASENASLISKIISQAGKQIASGNLAASETKEKMGTQYENFSILVSNLNQLKDRVQKQGTIHDTFLGSFQELFDLSKQLETIASEQKTGTEEVSRALITIEQSASSLAGNSSNLRENIDELAKQSERLVK</sequence>
<feature type="domain" description="Methyl-accepting transducer" evidence="5">
    <location>
        <begin position="255"/>
        <end position="491"/>
    </location>
</feature>
<evidence type="ECO:0000256" key="2">
    <source>
        <dbReference type="ARBA" id="ARBA00029447"/>
    </source>
</evidence>
<evidence type="ECO:0000313" key="6">
    <source>
        <dbReference type="EMBL" id="TGN18234.1"/>
    </source>
</evidence>
<dbReference type="OrthoDB" id="354666at2"/>
<dbReference type="Pfam" id="PF00015">
    <property type="entry name" value="MCPsignal"/>
    <property type="match status" value="1"/>
</dbReference>
<name>A0A4R9LVH0_9LEPT</name>
<dbReference type="RefSeq" id="WP_135760921.1">
    <property type="nucleotide sequence ID" value="NZ_RQHW01000047.1"/>
</dbReference>
<keyword evidence="1" id="KW-0145">Chemotaxis</keyword>